<sequence length="220" mass="25379">MIAGIVDGDSFKLSGVYVRNVSTKVFTLTSQKGRFMLPVNIGDTLRFVYLGMKDKVHVLTADEYDKKYIQISMEVATEELSDVVVEKQVIDEVTLGIVSEKRVHLTKNERQLKASEFRPIQLLGLLVGGMPLDPVINAISGRTKKLKKMVALDKDKINVEELYNRFYSYSVMTLKVPESQVKQFMYYIVDYKKDEELLSMDEELSEFYLTEIYQEFKNQD</sequence>
<keyword evidence="2" id="KW-1185">Reference proteome</keyword>
<dbReference type="AlphaFoldDB" id="A0A9W6B432"/>
<gene>
    <name evidence="1" type="ORF">NBRC110019_11440</name>
</gene>
<name>A0A9W6B432_9FLAO</name>
<organism evidence="1 2">
    <name type="scientific">Neptunitalea chrysea</name>
    <dbReference type="NCBI Taxonomy" id="1647581"/>
    <lineage>
        <taxon>Bacteria</taxon>
        <taxon>Pseudomonadati</taxon>
        <taxon>Bacteroidota</taxon>
        <taxon>Flavobacteriia</taxon>
        <taxon>Flavobacteriales</taxon>
        <taxon>Flavobacteriaceae</taxon>
        <taxon>Neptunitalea</taxon>
    </lineage>
</organism>
<proteinExistence type="predicted"/>
<protein>
    <recommendedName>
        <fullName evidence="3">Carboxypeptidase-like regulatory domain-containing protein</fullName>
    </recommendedName>
</protein>
<evidence type="ECO:0000313" key="2">
    <source>
        <dbReference type="Proteomes" id="UP001143545"/>
    </source>
</evidence>
<evidence type="ECO:0000313" key="1">
    <source>
        <dbReference type="EMBL" id="GLB52105.1"/>
    </source>
</evidence>
<reference evidence="1" key="1">
    <citation type="submission" date="2022-07" db="EMBL/GenBank/DDBJ databases">
        <title>Taxonomy of Novel Oxalotrophic and Methylotrophic Bacteria.</title>
        <authorList>
            <person name="Sahin N."/>
            <person name="Tani A."/>
        </authorList>
    </citation>
    <scope>NUCLEOTIDE SEQUENCE</scope>
    <source>
        <strain evidence="1">AM327</strain>
    </source>
</reference>
<dbReference type="EMBL" id="BRVP01000006">
    <property type="protein sequence ID" value="GLB52105.1"/>
    <property type="molecule type" value="Genomic_DNA"/>
</dbReference>
<dbReference type="RefSeq" id="WP_281753187.1">
    <property type="nucleotide sequence ID" value="NZ_BRVP01000006.1"/>
</dbReference>
<dbReference type="SUPFAM" id="SSF49464">
    <property type="entry name" value="Carboxypeptidase regulatory domain-like"/>
    <property type="match status" value="1"/>
</dbReference>
<dbReference type="InterPro" id="IPR008969">
    <property type="entry name" value="CarboxyPept-like_regulatory"/>
</dbReference>
<comment type="caution">
    <text evidence="1">The sequence shown here is derived from an EMBL/GenBank/DDBJ whole genome shotgun (WGS) entry which is preliminary data.</text>
</comment>
<accession>A0A9W6B432</accession>
<evidence type="ECO:0008006" key="3">
    <source>
        <dbReference type="Google" id="ProtNLM"/>
    </source>
</evidence>
<dbReference type="Proteomes" id="UP001143545">
    <property type="component" value="Unassembled WGS sequence"/>
</dbReference>